<dbReference type="Proteomes" id="UP001596484">
    <property type="component" value="Unassembled WGS sequence"/>
</dbReference>
<comment type="caution">
    <text evidence="1">The sequence shown here is derived from an EMBL/GenBank/DDBJ whole genome shotgun (WGS) entry which is preliminary data.</text>
</comment>
<name>A0ABW2RSF9_9NOCA</name>
<reference evidence="2" key="1">
    <citation type="journal article" date="2019" name="Int. J. Syst. Evol. Microbiol.">
        <title>The Global Catalogue of Microorganisms (GCM) 10K type strain sequencing project: providing services to taxonomists for standard genome sequencing and annotation.</title>
        <authorList>
            <consortium name="The Broad Institute Genomics Platform"/>
            <consortium name="The Broad Institute Genome Sequencing Center for Infectious Disease"/>
            <person name="Wu L."/>
            <person name="Ma J."/>
        </authorList>
    </citation>
    <scope>NUCLEOTIDE SEQUENCE [LARGE SCALE GENOMIC DNA]</scope>
    <source>
        <strain evidence="2">ICMP 19430</strain>
    </source>
</reference>
<organism evidence="1 2">
    <name type="scientific">Rhodococcus daqingensis</name>
    <dbReference type="NCBI Taxonomy" id="2479363"/>
    <lineage>
        <taxon>Bacteria</taxon>
        <taxon>Bacillati</taxon>
        <taxon>Actinomycetota</taxon>
        <taxon>Actinomycetes</taxon>
        <taxon>Mycobacteriales</taxon>
        <taxon>Nocardiaceae</taxon>
        <taxon>Rhodococcus</taxon>
    </lineage>
</organism>
<evidence type="ECO:0000313" key="1">
    <source>
        <dbReference type="EMBL" id="MFC7446513.1"/>
    </source>
</evidence>
<dbReference type="RefSeq" id="WP_378400743.1">
    <property type="nucleotide sequence ID" value="NZ_JBHTCS010000001.1"/>
</dbReference>
<sequence length="47" mass="5042">MNSNVAQLLLLLAAGIGGTSALQAALRRHSGDRRSFRVGRHLMRPDG</sequence>
<protein>
    <submittedName>
        <fullName evidence="1">Uncharacterized protein</fullName>
    </submittedName>
</protein>
<evidence type="ECO:0000313" key="2">
    <source>
        <dbReference type="Proteomes" id="UP001596484"/>
    </source>
</evidence>
<keyword evidence="2" id="KW-1185">Reference proteome</keyword>
<accession>A0ABW2RSF9</accession>
<proteinExistence type="predicted"/>
<gene>
    <name evidence="1" type="ORF">ACFQS9_01275</name>
</gene>
<dbReference type="EMBL" id="JBHTCS010000001">
    <property type="protein sequence ID" value="MFC7446513.1"/>
    <property type="molecule type" value="Genomic_DNA"/>
</dbReference>